<sequence>MAKPMHITPDTCRAETAAQGLNSIRALCGTKLKPGEGAKPNAPLCGRCYRKAGWSYDKRHW</sequence>
<protein>
    <submittedName>
        <fullName evidence="1">Uncharacterized protein</fullName>
    </submittedName>
</protein>
<organism evidence="1 2">
    <name type="scientific">Allosaccharopolyspora coralli</name>
    <dbReference type="NCBI Taxonomy" id="2665642"/>
    <lineage>
        <taxon>Bacteria</taxon>
        <taxon>Bacillati</taxon>
        <taxon>Actinomycetota</taxon>
        <taxon>Actinomycetes</taxon>
        <taxon>Pseudonocardiales</taxon>
        <taxon>Pseudonocardiaceae</taxon>
        <taxon>Allosaccharopolyspora</taxon>
    </lineage>
</organism>
<evidence type="ECO:0000313" key="2">
    <source>
        <dbReference type="Proteomes" id="UP000371041"/>
    </source>
</evidence>
<gene>
    <name evidence="1" type="ORF">GIY23_20660</name>
</gene>
<dbReference type="AlphaFoldDB" id="A0A5Q3QJH9"/>
<dbReference type="EMBL" id="CP045929">
    <property type="protein sequence ID" value="QGK71609.1"/>
    <property type="molecule type" value="Genomic_DNA"/>
</dbReference>
<keyword evidence="2" id="KW-1185">Reference proteome</keyword>
<accession>A0A5Q3QJH9</accession>
<evidence type="ECO:0000313" key="1">
    <source>
        <dbReference type="EMBL" id="QGK71609.1"/>
    </source>
</evidence>
<dbReference type="RefSeq" id="WP_154078180.1">
    <property type="nucleotide sequence ID" value="NZ_CP045929.1"/>
</dbReference>
<reference evidence="2" key="1">
    <citation type="submission" date="2019-11" db="EMBL/GenBank/DDBJ databases">
        <title>The complete genome sequence of Saccharopolyspora sp. E2A.</title>
        <authorList>
            <person name="Zhang G."/>
        </authorList>
    </citation>
    <scope>NUCLEOTIDE SEQUENCE [LARGE SCALE GENOMIC DNA]</scope>
    <source>
        <strain evidence="2">E2A</strain>
    </source>
</reference>
<dbReference type="Proteomes" id="UP000371041">
    <property type="component" value="Chromosome"/>
</dbReference>
<proteinExistence type="predicted"/>
<dbReference type="KEGG" id="sace:GIY23_20660"/>
<name>A0A5Q3QJH9_9PSEU</name>